<sequence>MKCNTAILTAVAVGILSVRANPVSIDARIGPSPAPSFLKCLEQKYPQYPKEGNPSPQDFRDCLGKGKAKSKREESHSDVGDDELIYEPETDDTVQRRGIVDLTNILGKNLGLKKHAECDKVDGGVHNEFMWAADIVKKAKNACEEIRKQIEATGLKEDGGVGAFIDHLTDGHNKRGHQLKDKCKLTAHYFINFVPPAKATTEQIKAIASGVNDLCSHGIERIMSKDEGCAQDINYYRPSKASHFTDPAAVDGLLEMYFGGYEDTVATLRVDFQDDS</sequence>
<keyword evidence="2" id="KW-0732">Signal</keyword>
<organism evidence="3 4">
    <name type="scientific">Massarina eburnea CBS 473.64</name>
    <dbReference type="NCBI Taxonomy" id="1395130"/>
    <lineage>
        <taxon>Eukaryota</taxon>
        <taxon>Fungi</taxon>
        <taxon>Dikarya</taxon>
        <taxon>Ascomycota</taxon>
        <taxon>Pezizomycotina</taxon>
        <taxon>Dothideomycetes</taxon>
        <taxon>Pleosporomycetidae</taxon>
        <taxon>Pleosporales</taxon>
        <taxon>Massarineae</taxon>
        <taxon>Massarinaceae</taxon>
        <taxon>Massarina</taxon>
    </lineage>
</organism>
<evidence type="ECO:0000256" key="1">
    <source>
        <dbReference type="SAM" id="MobiDB-lite"/>
    </source>
</evidence>
<accession>A0A6A6RND6</accession>
<dbReference type="Proteomes" id="UP000799753">
    <property type="component" value="Unassembled WGS sequence"/>
</dbReference>
<feature type="chain" id="PRO_5025363436" evidence="2">
    <location>
        <begin position="21"/>
        <end position="276"/>
    </location>
</feature>
<reference evidence="3" key="1">
    <citation type="journal article" date="2020" name="Stud. Mycol.">
        <title>101 Dothideomycetes genomes: a test case for predicting lifestyles and emergence of pathogens.</title>
        <authorList>
            <person name="Haridas S."/>
            <person name="Albert R."/>
            <person name="Binder M."/>
            <person name="Bloem J."/>
            <person name="Labutti K."/>
            <person name="Salamov A."/>
            <person name="Andreopoulos B."/>
            <person name="Baker S."/>
            <person name="Barry K."/>
            <person name="Bills G."/>
            <person name="Bluhm B."/>
            <person name="Cannon C."/>
            <person name="Castanera R."/>
            <person name="Culley D."/>
            <person name="Daum C."/>
            <person name="Ezra D."/>
            <person name="Gonzalez J."/>
            <person name="Henrissat B."/>
            <person name="Kuo A."/>
            <person name="Liang C."/>
            <person name="Lipzen A."/>
            <person name="Lutzoni F."/>
            <person name="Magnuson J."/>
            <person name="Mondo S."/>
            <person name="Nolan M."/>
            <person name="Ohm R."/>
            <person name="Pangilinan J."/>
            <person name="Park H.-J."/>
            <person name="Ramirez L."/>
            <person name="Alfaro M."/>
            <person name="Sun H."/>
            <person name="Tritt A."/>
            <person name="Yoshinaga Y."/>
            <person name="Zwiers L.-H."/>
            <person name="Turgeon B."/>
            <person name="Goodwin S."/>
            <person name="Spatafora J."/>
            <person name="Crous P."/>
            <person name="Grigoriev I."/>
        </authorList>
    </citation>
    <scope>NUCLEOTIDE SEQUENCE</scope>
    <source>
        <strain evidence="3">CBS 473.64</strain>
    </source>
</reference>
<feature type="signal peptide" evidence="2">
    <location>
        <begin position="1"/>
        <end position="20"/>
    </location>
</feature>
<evidence type="ECO:0000313" key="3">
    <source>
        <dbReference type="EMBL" id="KAF2636033.1"/>
    </source>
</evidence>
<proteinExistence type="predicted"/>
<dbReference type="AlphaFoldDB" id="A0A6A6RND6"/>
<evidence type="ECO:0000313" key="4">
    <source>
        <dbReference type="Proteomes" id="UP000799753"/>
    </source>
</evidence>
<dbReference type="OrthoDB" id="3710710at2759"/>
<protein>
    <submittedName>
        <fullName evidence="3">Uncharacterized protein</fullName>
    </submittedName>
</protein>
<dbReference type="EMBL" id="MU006801">
    <property type="protein sequence ID" value="KAF2636033.1"/>
    <property type="molecule type" value="Genomic_DNA"/>
</dbReference>
<keyword evidence="4" id="KW-1185">Reference proteome</keyword>
<name>A0A6A6RND6_9PLEO</name>
<gene>
    <name evidence="3" type="ORF">P280DRAFT_522554</name>
</gene>
<evidence type="ECO:0000256" key="2">
    <source>
        <dbReference type="SAM" id="SignalP"/>
    </source>
</evidence>
<feature type="region of interest" description="Disordered" evidence="1">
    <location>
        <begin position="48"/>
        <end position="82"/>
    </location>
</feature>